<comment type="caution">
    <text evidence="1">The sequence shown here is derived from an EMBL/GenBank/DDBJ whole genome shotgun (WGS) entry which is preliminary data.</text>
</comment>
<evidence type="ECO:0000313" key="1">
    <source>
        <dbReference type="EMBL" id="KAL0955423.1"/>
    </source>
</evidence>
<evidence type="ECO:0000313" key="2">
    <source>
        <dbReference type="Proteomes" id="UP001556367"/>
    </source>
</evidence>
<organism evidence="1 2">
    <name type="scientific">Hohenbuehelia grisea</name>
    <dbReference type="NCBI Taxonomy" id="104357"/>
    <lineage>
        <taxon>Eukaryota</taxon>
        <taxon>Fungi</taxon>
        <taxon>Dikarya</taxon>
        <taxon>Basidiomycota</taxon>
        <taxon>Agaricomycotina</taxon>
        <taxon>Agaricomycetes</taxon>
        <taxon>Agaricomycetidae</taxon>
        <taxon>Agaricales</taxon>
        <taxon>Pleurotineae</taxon>
        <taxon>Pleurotaceae</taxon>
        <taxon>Hohenbuehelia</taxon>
    </lineage>
</organism>
<proteinExistence type="predicted"/>
<accession>A0ABR3JJ31</accession>
<keyword evidence="2" id="KW-1185">Reference proteome</keyword>
<dbReference type="EMBL" id="JASNQZ010000006">
    <property type="protein sequence ID" value="KAL0955423.1"/>
    <property type="molecule type" value="Genomic_DNA"/>
</dbReference>
<reference evidence="2" key="1">
    <citation type="submission" date="2024-06" db="EMBL/GenBank/DDBJ databases">
        <title>Multi-omics analyses provide insights into the biosynthesis of the anticancer antibiotic pleurotin in Hohenbuehelia grisea.</title>
        <authorList>
            <person name="Weaver J.A."/>
            <person name="Alberti F."/>
        </authorList>
    </citation>
    <scope>NUCLEOTIDE SEQUENCE [LARGE SCALE GENOMIC DNA]</scope>
    <source>
        <strain evidence="2">T-177</strain>
    </source>
</reference>
<sequence length="179" mass="20487">MDLVFDSKDITNSPIRSRHDNAVQFSVLTIDGSDGKSTKIHYGQTADVAAVIYWNHRLFEIAGRQLSFTTTKAHPEGFFVSSESRVWRWDGPAYLVKYDSKWEAKLELEEEHVATFAPFKSHMFHDDEPAHITILPAAQRETVFFVMLFIYSECKRLEEAKDNKAAAKNFKAAARILDD</sequence>
<protein>
    <submittedName>
        <fullName evidence="1">Uncharacterized protein</fullName>
    </submittedName>
</protein>
<dbReference type="Proteomes" id="UP001556367">
    <property type="component" value="Unassembled WGS sequence"/>
</dbReference>
<name>A0ABR3JJ31_9AGAR</name>
<gene>
    <name evidence="1" type="ORF">HGRIS_001669</name>
</gene>